<evidence type="ECO:0000256" key="2">
    <source>
        <dbReference type="ARBA" id="ARBA00023125"/>
    </source>
</evidence>
<keyword evidence="1" id="KW-0805">Transcription regulation</keyword>
<dbReference type="InterPro" id="IPR036271">
    <property type="entry name" value="Tet_transcr_reg_TetR-rel_C_sf"/>
</dbReference>
<dbReference type="Pfam" id="PF14246">
    <property type="entry name" value="TetR_C_7"/>
    <property type="match status" value="1"/>
</dbReference>
<dbReference type="Gene3D" id="1.10.10.60">
    <property type="entry name" value="Homeodomain-like"/>
    <property type="match status" value="1"/>
</dbReference>
<dbReference type="Gene3D" id="1.10.357.10">
    <property type="entry name" value="Tetracycline Repressor, domain 2"/>
    <property type="match status" value="1"/>
</dbReference>
<dbReference type="InterPro" id="IPR050109">
    <property type="entry name" value="HTH-type_TetR-like_transc_reg"/>
</dbReference>
<dbReference type="InterPro" id="IPR009057">
    <property type="entry name" value="Homeodomain-like_sf"/>
</dbReference>
<dbReference type="KEGG" id="rtg:NCTC13098_03908"/>
<accession>A0A3P8JW14</accession>
<dbReference type="PRINTS" id="PR00455">
    <property type="entry name" value="HTHTETR"/>
</dbReference>
<dbReference type="Proteomes" id="UP000274346">
    <property type="component" value="Chromosome"/>
</dbReference>
<evidence type="ECO:0000256" key="4">
    <source>
        <dbReference type="PROSITE-ProRule" id="PRU00335"/>
    </source>
</evidence>
<protein>
    <submittedName>
        <fullName evidence="6">A-factor-binding protein</fullName>
    </submittedName>
</protein>
<dbReference type="FunFam" id="1.10.10.60:FF:000141">
    <property type="entry name" value="TetR family transcriptional regulator"/>
    <property type="match status" value="1"/>
</dbReference>
<keyword evidence="2 4" id="KW-0238">DNA-binding</keyword>
<dbReference type="PROSITE" id="PS50977">
    <property type="entry name" value="HTH_TETR_2"/>
    <property type="match status" value="1"/>
</dbReference>
<dbReference type="GO" id="GO:0000976">
    <property type="term" value="F:transcription cis-regulatory region binding"/>
    <property type="evidence" value="ECO:0007669"/>
    <property type="project" value="TreeGrafter"/>
</dbReference>
<name>A0A3P8JW14_RAOTE</name>
<dbReference type="Pfam" id="PF00440">
    <property type="entry name" value="TetR_N"/>
    <property type="match status" value="1"/>
</dbReference>
<evidence type="ECO:0000259" key="5">
    <source>
        <dbReference type="PROSITE" id="PS50977"/>
    </source>
</evidence>
<dbReference type="SUPFAM" id="SSF46689">
    <property type="entry name" value="Homeodomain-like"/>
    <property type="match status" value="1"/>
</dbReference>
<dbReference type="PANTHER" id="PTHR30055">
    <property type="entry name" value="HTH-TYPE TRANSCRIPTIONAL REGULATOR RUTR"/>
    <property type="match status" value="1"/>
</dbReference>
<dbReference type="RefSeq" id="WP_128878275.1">
    <property type="nucleotide sequence ID" value="NZ_JADCSX010000006.1"/>
</dbReference>
<feature type="DNA-binding region" description="H-T-H motif" evidence="4">
    <location>
        <begin position="29"/>
        <end position="48"/>
    </location>
</feature>
<reference evidence="6 7" key="1">
    <citation type="submission" date="2018-12" db="EMBL/GenBank/DDBJ databases">
        <authorList>
            <consortium name="Pathogen Informatics"/>
        </authorList>
    </citation>
    <scope>NUCLEOTIDE SEQUENCE [LARGE SCALE GENOMIC DNA]</scope>
    <source>
        <strain evidence="6 7">NCTC13098</strain>
    </source>
</reference>
<keyword evidence="3" id="KW-0804">Transcription</keyword>
<organism evidence="6 7">
    <name type="scientific">Raoultella terrigena</name>
    <name type="common">Klebsiella terrigena</name>
    <dbReference type="NCBI Taxonomy" id="577"/>
    <lineage>
        <taxon>Bacteria</taxon>
        <taxon>Pseudomonadati</taxon>
        <taxon>Pseudomonadota</taxon>
        <taxon>Gammaproteobacteria</taxon>
        <taxon>Enterobacterales</taxon>
        <taxon>Enterobacteriaceae</taxon>
        <taxon>Klebsiella/Raoultella group</taxon>
        <taxon>Raoultella</taxon>
    </lineage>
</organism>
<dbReference type="PANTHER" id="PTHR30055:SF119">
    <property type="entry name" value="NALC"/>
    <property type="match status" value="1"/>
</dbReference>
<dbReference type="EMBL" id="LR131271">
    <property type="protein sequence ID" value="VDR27537.1"/>
    <property type="molecule type" value="Genomic_DNA"/>
</dbReference>
<evidence type="ECO:0000256" key="1">
    <source>
        <dbReference type="ARBA" id="ARBA00023015"/>
    </source>
</evidence>
<evidence type="ECO:0000256" key="3">
    <source>
        <dbReference type="ARBA" id="ARBA00023163"/>
    </source>
</evidence>
<dbReference type="InterPro" id="IPR001647">
    <property type="entry name" value="HTH_TetR"/>
</dbReference>
<evidence type="ECO:0000313" key="6">
    <source>
        <dbReference type="EMBL" id="VDR27537.1"/>
    </source>
</evidence>
<dbReference type="InterPro" id="IPR039536">
    <property type="entry name" value="TetR_C_Proteobacteria"/>
</dbReference>
<sequence length="207" mass="22865">MRTLTEERRKAIINAASAIFQEMGYERASMNEVAKRVGGSKATLYNYFSSKEELFETVVRTYSTRFLSEAASDLLDAKNAGLTLEQKLIRFGERMLQALAGDNQALQIYRVVIGEAGHSDIGSLFIESGVSESMGTLSMVLAEAMRKGELAESDPVTRAAQFTALVKAEADAMILQRDLPHYSTARINQMVRNGVHLFLYGALARND</sequence>
<dbReference type="GO" id="GO:0003700">
    <property type="term" value="F:DNA-binding transcription factor activity"/>
    <property type="evidence" value="ECO:0007669"/>
    <property type="project" value="TreeGrafter"/>
</dbReference>
<evidence type="ECO:0000313" key="7">
    <source>
        <dbReference type="Proteomes" id="UP000274346"/>
    </source>
</evidence>
<dbReference type="SUPFAM" id="SSF48498">
    <property type="entry name" value="Tetracyclin repressor-like, C-terminal domain"/>
    <property type="match status" value="1"/>
</dbReference>
<gene>
    <name evidence="6" type="primary">arpA</name>
    <name evidence="6" type="ORF">NCTC13098_03908</name>
</gene>
<feature type="domain" description="HTH tetR-type" evidence="5">
    <location>
        <begin position="6"/>
        <end position="66"/>
    </location>
</feature>
<dbReference type="AlphaFoldDB" id="A0A3P8JW14"/>
<proteinExistence type="predicted"/>